<comment type="cofactor">
    <cofactor evidence="1 13">
        <name>heme</name>
        <dbReference type="ChEBI" id="CHEBI:30413"/>
    </cofactor>
</comment>
<dbReference type="GO" id="GO:0016705">
    <property type="term" value="F:oxidoreductase activity, acting on paired donors, with incorporation or reduction of molecular oxygen"/>
    <property type="evidence" value="ECO:0007669"/>
    <property type="project" value="InterPro"/>
</dbReference>
<proteinExistence type="inferred from homology"/>
<dbReference type="EMBL" id="JARIHO010000043">
    <property type="protein sequence ID" value="KAJ7325868.1"/>
    <property type="molecule type" value="Genomic_DNA"/>
</dbReference>
<evidence type="ECO:0000256" key="12">
    <source>
        <dbReference type="ARBA" id="ARBA00023136"/>
    </source>
</evidence>
<evidence type="ECO:0000256" key="7">
    <source>
        <dbReference type="ARBA" id="ARBA00022723"/>
    </source>
</evidence>
<evidence type="ECO:0000313" key="14">
    <source>
        <dbReference type="EMBL" id="KAJ7325868.1"/>
    </source>
</evidence>
<organism evidence="14 15">
    <name type="scientific">Mycena albidolilacea</name>
    <dbReference type="NCBI Taxonomy" id="1033008"/>
    <lineage>
        <taxon>Eukaryota</taxon>
        <taxon>Fungi</taxon>
        <taxon>Dikarya</taxon>
        <taxon>Basidiomycota</taxon>
        <taxon>Agaricomycotina</taxon>
        <taxon>Agaricomycetes</taxon>
        <taxon>Agaricomycetidae</taxon>
        <taxon>Agaricales</taxon>
        <taxon>Marasmiineae</taxon>
        <taxon>Mycenaceae</taxon>
        <taxon>Mycena</taxon>
    </lineage>
</organism>
<evidence type="ECO:0000256" key="11">
    <source>
        <dbReference type="ARBA" id="ARBA00023033"/>
    </source>
</evidence>
<keyword evidence="10 13" id="KW-0408">Iron</keyword>
<reference evidence="14" key="1">
    <citation type="submission" date="2023-03" db="EMBL/GenBank/DDBJ databases">
        <title>Massive genome expansion in bonnet fungi (Mycena s.s.) driven by repeated elements and novel gene families across ecological guilds.</title>
        <authorList>
            <consortium name="Lawrence Berkeley National Laboratory"/>
            <person name="Harder C.B."/>
            <person name="Miyauchi S."/>
            <person name="Viragh M."/>
            <person name="Kuo A."/>
            <person name="Thoen E."/>
            <person name="Andreopoulos B."/>
            <person name="Lu D."/>
            <person name="Skrede I."/>
            <person name="Drula E."/>
            <person name="Henrissat B."/>
            <person name="Morin E."/>
            <person name="Kohler A."/>
            <person name="Barry K."/>
            <person name="LaButti K."/>
            <person name="Morin E."/>
            <person name="Salamov A."/>
            <person name="Lipzen A."/>
            <person name="Mereny Z."/>
            <person name="Hegedus B."/>
            <person name="Baldrian P."/>
            <person name="Stursova M."/>
            <person name="Weitz H."/>
            <person name="Taylor A."/>
            <person name="Grigoriev I.V."/>
            <person name="Nagy L.G."/>
            <person name="Martin F."/>
            <person name="Kauserud H."/>
        </authorList>
    </citation>
    <scope>NUCLEOTIDE SEQUENCE</scope>
    <source>
        <strain evidence="14">CBHHK002</strain>
    </source>
</reference>
<dbReference type="GO" id="GO:0004497">
    <property type="term" value="F:monooxygenase activity"/>
    <property type="evidence" value="ECO:0007669"/>
    <property type="project" value="UniProtKB-KW"/>
</dbReference>
<evidence type="ECO:0000256" key="10">
    <source>
        <dbReference type="ARBA" id="ARBA00023004"/>
    </source>
</evidence>
<comment type="pathway">
    <text evidence="3">Secondary metabolite biosynthesis; terpenoid biosynthesis.</text>
</comment>
<comment type="subcellular location">
    <subcellularLocation>
        <location evidence="2">Membrane</location>
    </subcellularLocation>
</comment>
<keyword evidence="15" id="KW-1185">Reference proteome</keyword>
<dbReference type="InterPro" id="IPR050121">
    <property type="entry name" value="Cytochrome_P450_monoxygenase"/>
</dbReference>
<dbReference type="Pfam" id="PF00067">
    <property type="entry name" value="p450"/>
    <property type="match status" value="1"/>
</dbReference>
<dbReference type="GO" id="GO:0005506">
    <property type="term" value="F:iron ion binding"/>
    <property type="evidence" value="ECO:0007669"/>
    <property type="project" value="InterPro"/>
</dbReference>
<dbReference type="SUPFAM" id="SSF48264">
    <property type="entry name" value="Cytochrome P450"/>
    <property type="match status" value="1"/>
</dbReference>
<dbReference type="GO" id="GO:0020037">
    <property type="term" value="F:heme binding"/>
    <property type="evidence" value="ECO:0007669"/>
    <property type="project" value="InterPro"/>
</dbReference>
<dbReference type="Proteomes" id="UP001218218">
    <property type="component" value="Unassembled WGS sequence"/>
</dbReference>
<dbReference type="AlphaFoldDB" id="A0AAD7EHE3"/>
<name>A0AAD7EHE3_9AGAR</name>
<accession>A0AAD7EHE3</accession>
<keyword evidence="6" id="KW-0812">Transmembrane</keyword>
<keyword evidence="11" id="KW-0503">Monooxygenase</keyword>
<comment type="similarity">
    <text evidence="4">Belongs to the cytochrome P450 family.</text>
</comment>
<evidence type="ECO:0000313" key="15">
    <source>
        <dbReference type="Proteomes" id="UP001218218"/>
    </source>
</evidence>
<keyword evidence="7 13" id="KW-0479">Metal-binding</keyword>
<evidence type="ECO:0000256" key="1">
    <source>
        <dbReference type="ARBA" id="ARBA00001971"/>
    </source>
</evidence>
<evidence type="ECO:0000256" key="9">
    <source>
        <dbReference type="ARBA" id="ARBA00023002"/>
    </source>
</evidence>
<dbReference type="Gene3D" id="1.10.630.10">
    <property type="entry name" value="Cytochrome P450"/>
    <property type="match status" value="1"/>
</dbReference>
<dbReference type="InterPro" id="IPR036396">
    <property type="entry name" value="Cyt_P450_sf"/>
</dbReference>
<sequence>MPRLLPSLLGGAGAYTIYWILRVLYREYTSPWRHLPGPPSTHWFFGNLKEFTDDQNSGLQERWLQQYGRTSKIHRLFGWAGLHTVDTKAIHHFLMNTHIYQKPEASRYGLGLVVGPGILVVEGDEHKQQRKIMNPAFGVPQVRALTEIFVDKSIQLRDIWAAQVAKSDGGVARIEVLSWLNKTTLDIIGLAGASDQILVNVPRSTDMDPGFNYKVDALGSEDGATPNELTQAFDALFARESSFSFMSFLQMRYPILRNIPLKQDQAFVDAQATMKRIGRELLAESKREIAQNGAFEGTGTGRARDLFSLLVRANTSKDVPENQRLSDEDVIAQVPTFLVAGHGENSLHLVRFELKHSRGRDDKNQAAQTRLREELLGVSTDRPTMDELNALPYLDCVVRETLRVHAPVTATGRIALQDDVVPLATPVTDTKGRVIDTLRIRKGEGIIIPIIALNRDFEIWGPDAMQFVPERWEAPPPGASAIPGVWGHMLTFLGGPRGCIGFRFSLTETKAILFALVRAFEFELAVPITEMGNKGNAIVQRPIVLTDKAAGNQLPLLVKAVVS</sequence>
<evidence type="ECO:0000256" key="6">
    <source>
        <dbReference type="ARBA" id="ARBA00022692"/>
    </source>
</evidence>
<feature type="binding site" description="axial binding residue" evidence="13">
    <location>
        <position position="499"/>
    </location>
    <ligand>
        <name>heme</name>
        <dbReference type="ChEBI" id="CHEBI:30413"/>
    </ligand>
    <ligandPart>
        <name>Fe</name>
        <dbReference type="ChEBI" id="CHEBI:18248"/>
    </ligandPart>
</feature>
<evidence type="ECO:0000256" key="2">
    <source>
        <dbReference type="ARBA" id="ARBA00004370"/>
    </source>
</evidence>
<dbReference type="InterPro" id="IPR002403">
    <property type="entry name" value="Cyt_P450_E_grp-IV"/>
</dbReference>
<gene>
    <name evidence="14" type="ORF">DFH08DRAFT_941160</name>
</gene>
<dbReference type="PANTHER" id="PTHR24305:SF166">
    <property type="entry name" value="CYTOCHROME P450 12A4, MITOCHONDRIAL-RELATED"/>
    <property type="match status" value="1"/>
</dbReference>
<protein>
    <submittedName>
        <fullName evidence="14">Cytochrome P450</fullName>
    </submittedName>
</protein>
<dbReference type="GO" id="GO:0016020">
    <property type="term" value="C:membrane"/>
    <property type="evidence" value="ECO:0007669"/>
    <property type="project" value="UniProtKB-SubCell"/>
</dbReference>
<dbReference type="PANTHER" id="PTHR24305">
    <property type="entry name" value="CYTOCHROME P450"/>
    <property type="match status" value="1"/>
</dbReference>
<evidence type="ECO:0000256" key="4">
    <source>
        <dbReference type="ARBA" id="ARBA00010617"/>
    </source>
</evidence>
<keyword evidence="9" id="KW-0560">Oxidoreductase</keyword>
<evidence type="ECO:0000256" key="3">
    <source>
        <dbReference type="ARBA" id="ARBA00004721"/>
    </source>
</evidence>
<evidence type="ECO:0000256" key="13">
    <source>
        <dbReference type="PIRSR" id="PIRSR602403-1"/>
    </source>
</evidence>
<evidence type="ECO:0000256" key="8">
    <source>
        <dbReference type="ARBA" id="ARBA00022989"/>
    </source>
</evidence>
<keyword evidence="8" id="KW-1133">Transmembrane helix</keyword>
<dbReference type="InterPro" id="IPR001128">
    <property type="entry name" value="Cyt_P450"/>
</dbReference>
<evidence type="ECO:0000256" key="5">
    <source>
        <dbReference type="ARBA" id="ARBA00022617"/>
    </source>
</evidence>
<keyword evidence="12" id="KW-0472">Membrane</keyword>
<comment type="caution">
    <text evidence="14">The sequence shown here is derived from an EMBL/GenBank/DDBJ whole genome shotgun (WGS) entry which is preliminary data.</text>
</comment>
<keyword evidence="5 13" id="KW-0349">Heme</keyword>
<dbReference type="PRINTS" id="PR00465">
    <property type="entry name" value="EP450IV"/>
</dbReference>